<dbReference type="InterPro" id="IPR045427">
    <property type="entry name" value="MoxR"/>
</dbReference>
<evidence type="ECO:0000259" key="2">
    <source>
        <dbReference type="Pfam" id="PF17868"/>
    </source>
</evidence>
<evidence type="ECO:0000313" key="5">
    <source>
        <dbReference type="Proteomes" id="UP000229526"/>
    </source>
</evidence>
<dbReference type="EMBL" id="PFBD01000028">
    <property type="protein sequence ID" value="PIR86766.1"/>
    <property type="molecule type" value="Genomic_DNA"/>
</dbReference>
<evidence type="ECO:0008006" key="6">
    <source>
        <dbReference type="Google" id="ProtNLM"/>
    </source>
</evidence>
<gene>
    <name evidence="4" type="ORF">COU11_04660</name>
</gene>
<dbReference type="PANTHER" id="PTHR32204:SF0">
    <property type="entry name" value="ATPASE RAVA"/>
    <property type="match status" value="1"/>
</dbReference>
<feature type="domain" description="ATPase RavA-like AAA lid" evidence="2">
    <location>
        <begin position="257"/>
        <end position="328"/>
    </location>
</feature>
<evidence type="ECO:0000259" key="3">
    <source>
        <dbReference type="Pfam" id="PF20030"/>
    </source>
</evidence>
<dbReference type="InterPro" id="IPR027417">
    <property type="entry name" value="P-loop_NTPase"/>
</dbReference>
<reference evidence="5" key="1">
    <citation type="submission" date="2017-09" db="EMBL/GenBank/DDBJ databases">
        <title>Depth-based differentiation of microbial function through sediment-hosted aquifers and enrichment of novel symbionts in the deep terrestrial subsurface.</title>
        <authorList>
            <person name="Probst A.J."/>
            <person name="Ladd B."/>
            <person name="Jarett J.K."/>
            <person name="Geller-Mcgrath D.E."/>
            <person name="Sieber C.M.K."/>
            <person name="Emerson J.B."/>
            <person name="Anantharaman K."/>
            <person name="Thomas B.C."/>
            <person name="Malmstrom R."/>
            <person name="Stieglmeier M."/>
            <person name="Klingl A."/>
            <person name="Woyke T."/>
            <person name="Ryan C.M."/>
            <person name="Banfield J.F."/>
        </authorList>
    </citation>
    <scope>NUCLEOTIDE SEQUENCE [LARGE SCALE GENOMIC DNA]</scope>
</reference>
<dbReference type="SUPFAM" id="SSF52540">
    <property type="entry name" value="P-loop containing nucleoside triphosphate hydrolases"/>
    <property type="match status" value="1"/>
</dbReference>
<sequence length="422" mass="45345">MISTVASTTTPATSRERESEVEKLQQAVALAAKIQSIVSDVLARHIGREDVIRATLLSLVSGRPAFFLGSPGVDKTGTVQALAGRITGASFYDALMPTVASADQLLVESTSIEETTDAGGAKQIRTRDQLGRAAAAHIVFADEIWKAEPRVLNTLIDLSKGDGVRHDGMLVKTPLLAFLSASNELPESEGNLGAVWSRMTIRVVVQPLDRSGKIGLVKARLGRDRQSAQTATSAQLTLNEVTLLRQARPFVKIPDDIVTVVLDILQELLDDKSADFAWAWADDRRFGRLFDILQAKALLEGRQTVGKQDLAVLEWLLWDTPEQIPVVKAKLAPYCRTPLNDAQEVVDTLLSPTGTVQTVCGGDRGKGVPAIQQCESALEELVRLRSDASDAAMQAAIDALTAQVNAKKADVIAVVTGAKRTA</sequence>
<feature type="region of interest" description="Disordered" evidence="1">
    <location>
        <begin position="1"/>
        <end position="20"/>
    </location>
</feature>
<feature type="domain" description="MoxR" evidence="3">
    <location>
        <begin position="33"/>
        <end position="244"/>
    </location>
</feature>
<dbReference type="Proteomes" id="UP000229526">
    <property type="component" value="Unassembled WGS sequence"/>
</dbReference>
<protein>
    <recommendedName>
        <fullName evidence="6">ATPase</fullName>
    </recommendedName>
</protein>
<comment type="caution">
    <text evidence="4">The sequence shown here is derived from an EMBL/GenBank/DDBJ whole genome shotgun (WGS) entry which is preliminary data.</text>
</comment>
<organism evidence="4 5">
    <name type="scientific">Candidatus Harrisonbacteria bacterium CG10_big_fil_rev_8_21_14_0_10_49_15</name>
    <dbReference type="NCBI Taxonomy" id="1974587"/>
    <lineage>
        <taxon>Bacteria</taxon>
        <taxon>Candidatus Harrisoniibacteriota</taxon>
    </lineage>
</organism>
<feature type="compositionally biased region" description="Low complexity" evidence="1">
    <location>
        <begin position="1"/>
        <end position="13"/>
    </location>
</feature>
<dbReference type="AlphaFoldDB" id="A0A2H0UM55"/>
<name>A0A2H0UM55_9BACT</name>
<dbReference type="PANTHER" id="PTHR32204">
    <property type="entry name" value="ATPASE RAVA"/>
    <property type="match status" value="1"/>
</dbReference>
<dbReference type="InterPro" id="IPR050513">
    <property type="entry name" value="RavA_ATPases"/>
</dbReference>
<evidence type="ECO:0000256" key="1">
    <source>
        <dbReference type="SAM" id="MobiDB-lite"/>
    </source>
</evidence>
<dbReference type="Gene3D" id="3.40.50.300">
    <property type="entry name" value="P-loop containing nucleotide triphosphate hydrolases"/>
    <property type="match status" value="1"/>
</dbReference>
<dbReference type="Pfam" id="PF20030">
    <property type="entry name" value="bpMoxR"/>
    <property type="match status" value="1"/>
</dbReference>
<dbReference type="Pfam" id="PF17868">
    <property type="entry name" value="AAA_lid_8"/>
    <property type="match status" value="1"/>
</dbReference>
<proteinExistence type="predicted"/>
<accession>A0A2H0UM55</accession>
<evidence type="ECO:0000313" key="4">
    <source>
        <dbReference type="EMBL" id="PIR86766.1"/>
    </source>
</evidence>
<dbReference type="InterPro" id="IPR041538">
    <property type="entry name" value="RavA-like_AAA_lid"/>
</dbReference>